<dbReference type="EMBL" id="CAFBLZ010000104">
    <property type="protein sequence ID" value="CAB4888208.1"/>
    <property type="molecule type" value="Genomic_DNA"/>
</dbReference>
<feature type="transmembrane region" description="Helical" evidence="5">
    <location>
        <begin position="36"/>
        <end position="55"/>
    </location>
</feature>
<feature type="transmembrane region" description="Helical" evidence="5">
    <location>
        <begin position="437"/>
        <end position="457"/>
    </location>
</feature>
<evidence type="ECO:0000256" key="1">
    <source>
        <dbReference type="ARBA" id="ARBA00004141"/>
    </source>
</evidence>
<name>A0A6J7F385_9ZZZZ</name>
<protein>
    <submittedName>
        <fullName evidence="7">Unannotated protein</fullName>
    </submittedName>
</protein>
<dbReference type="AlphaFoldDB" id="A0A6J7F385"/>
<dbReference type="PANTHER" id="PTHR37422">
    <property type="entry name" value="TEICHURONIC ACID BIOSYNTHESIS PROTEIN TUAE"/>
    <property type="match status" value="1"/>
</dbReference>
<feature type="transmembrane region" description="Helical" evidence="5">
    <location>
        <begin position="218"/>
        <end position="236"/>
    </location>
</feature>
<feature type="transmembrane region" description="Helical" evidence="5">
    <location>
        <begin position="171"/>
        <end position="188"/>
    </location>
</feature>
<dbReference type="InterPro" id="IPR007016">
    <property type="entry name" value="O-antigen_ligase-rel_domated"/>
</dbReference>
<feature type="transmembrane region" description="Helical" evidence="5">
    <location>
        <begin position="104"/>
        <end position="120"/>
    </location>
</feature>
<feature type="transmembrane region" description="Helical" evidence="5">
    <location>
        <begin position="399"/>
        <end position="416"/>
    </location>
</feature>
<evidence type="ECO:0000256" key="3">
    <source>
        <dbReference type="ARBA" id="ARBA00022989"/>
    </source>
</evidence>
<keyword evidence="3 5" id="KW-1133">Transmembrane helix</keyword>
<feature type="transmembrane region" description="Helical" evidence="5">
    <location>
        <begin position="195"/>
        <end position="212"/>
    </location>
</feature>
<feature type="transmembrane region" description="Helical" evidence="5">
    <location>
        <begin position="243"/>
        <end position="265"/>
    </location>
</feature>
<comment type="subcellular location">
    <subcellularLocation>
        <location evidence="1">Membrane</location>
        <topology evidence="1">Multi-pass membrane protein</topology>
    </subcellularLocation>
</comment>
<evidence type="ECO:0000256" key="4">
    <source>
        <dbReference type="ARBA" id="ARBA00023136"/>
    </source>
</evidence>
<dbReference type="InterPro" id="IPR051533">
    <property type="entry name" value="WaaL-like"/>
</dbReference>
<evidence type="ECO:0000256" key="5">
    <source>
        <dbReference type="SAM" id="Phobius"/>
    </source>
</evidence>
<proteinExistence type="predicted"/>
<keyword evidence="4 5" id="KW-0472">Membrane</keyword>
<feature type="transmembrane region" description="Helical" evidence="5">
    <location>
        <begin position="339"/>
        <end position="363"/>
    </location>
</feature>
<evidence type="ECO:0000313" key="7">
    <source>
        <dbReference type="EMBL" id="CAB4888208.1"/>
    </source>
</evidence>
<dbReference type="GO" id="GO:0016020">
    <property type="term" value="C:membrane"/>
    <property type="evidence" value="ECO:0007669"/>
    <property type="project" value="UniProtKB-SubCell"/>
</dbReference>
<feature type="transmembrane region" description="Helical" evidence="5">
    <location>
        <begin position="12"/>
        <end position="30"/>
    </location>
</feature>
<dbReference type="Pfam" id="PF04932">
    <property type="entry name" value="Wzy_C"/>
    <property type="match status" value="1"/>
</dbReference>
<evidence type="ECO:0000259" key="6">
    <source>
        <dbReference type="Pfam" id="PF04932"/>
    </source>
</evidence>
<accession>A0A6J7F385</accession>
<feature type="domain" description="O-antigen ligase-related" evidence="6">
    <location>
        <begin position="220"/>
        <end position="352"/>
    </location>
</feature>
<evidence type="ECO:0000256" key="2">
    <source>
        <dbReference type="ARBA" id="ARBA00022692"/>
    </source>
</evidence>
<sequence>MLNKSVEKTISLFLFLGLPFTTCFLVVSSVTDPVNVTKLFAAGCMSVGVFAIAITYGTRELWRSSKALLIASAIFLLAGLNSVINSGSPLIQNIYGVYGRQTGFITYFLLAALAISASLLRELKSFKRIIWGLLIAGALNILYAAWAIAFGDFIGWSNPYGNILGLFGNPNFIGAFLGMFITCSVAFAFSDHFSWTYRIAFIVLGLIALYEIKQSHAVQGLVVTGAGLAMIGFYWVRAKTKGFAITSAYLVAVAVVGVFALAGALQKGPLASIIYKKSVSLRGTYWETGIKMAMDKPMTGVGMDGYGNWYRAFRPDRALTDTPGVGTVTNAAHNVVIDIFAYGGFPLLISYLAILFIGIWAILKVTFRTRTYDGTFVALATTWLAYQLQSVISINQIGLAIWGWVLIGVLVAYEYSTRPETEATTNNSSKKAKQKDLIFSPQLVGGIGLVIGGLIAVPPLSADMKWKSALKAQNLQQVEVALTPSYLTPRDSARLAQAVITFENSKLGDIAHKYALEGVKFNPDYFDAWRVLYGISKSTQEDKDLALKNMKRLDPKNPDVTAN</sequence>
<feature type="transmembrane region" description="Helical" evidence="5">
    <location>
        <begin position="67"/>
        <end position="84"/>
    </location>
</feature>
<keyword evidence="2 5" id="KW-0812">Transmembrane</keyword>
<feature type="transmembrane region" description="Helical" evidence="5">
    <location>
        <begin position="129"/>
        <end position="151"/>
    </location>
</feature>
<organism evidence="7">
    <name type="scientific">freshwater metagenome</name>
    <dbReference type="NCBI Taxonomy" id="449393"/>
    <lineage>
        <taxon>unclassified sequences</taxon>
        <taxon>metagenomes</taxon>
        <taxon>ecological metagenomes</taxon>
    </lineage>
</organism>
<gene>
    <name evidence="7" type="ORF">UFOPK3482_01054</name>
</gene>
<reference evidence="7" key="1">
    <citation type="submission" date="2020-05" db="EMBL/GenBank/DDBJ databases">
        <authorList>
            <person name="Chiriac C."/>
            <person name="Salcher M."/>
            <person name="Ghai R."/>
            <person name="Kavagutti S V."/>
        </authorList>
    </citation>
    <scope>NUCLEOTIDE SEQUENCE</scope>
</reference>
<dbReference type="PANTHER" id="PTHR37422:SF13">
    <property type="entry name" value="LIPOPOLYSACCHARIDE BIOSYNTHESIS PROTEIN PA4999-RELATED"/>
    <property type="match status" value="1"/>
</dbReference>